<comment type="function">
    <text evidence="9">Catalyzes the phosphorylation of the position 2 hydroxy group of 4-diphosphocytidyl-2C-methyl-D-erythritol.</text>
</comment>
<reference evidence="12" key="1">
    <citation type="journal article" date="2021" name="PeerJ">
        <title>Extensive microbial diversity within the chicken gut microbiome revealed by metagenomics and culture.</title>
        <authorList>
            <person name="Gilroy R."/>
            <person name="Ravi A."/>
            <person name="Getino M."/>
            <person name="Pursley I."/>
            <person name="Horton D.L."/>
            <person name="Alikhan N.F."/>
            <person name="Baker D."/>
            <person name="Gharbi K."/>
            <person name="Hall N."/>
            <person name="Watson M."/>
            <person name="Adriaenssens E.M."/>
            <person name="Foster-Nyarko E."/>
            <person name="Jarju S."/>
            <person name="Secka A."/>
            <person name="Antonio M."/>
            <person name="Oren A."/>
            <person name="Chaudhuri R.R."/>
            <person name="La Ragione R."/>
            <person name="Hildebrand F."/>
            <person name="Pallen M.J."/>
        </authorList>
    </citation>
    <scope>NUCLEOTIDE SEQUENCE</scope>
    <source>
        <strain evidence="12">CHK178-16964</strain>
    </source>
</reference>
<dbReference type="Pfam" id="PF00288">
    <property type="entry name" value="GHMP_kinases_N"/>
    <property type="match status" value="1"/>
</dbReference>
<dbReference type="PIRSF" id="PIRSF010376">
    <property type="entry name" value="IspE"/>
    <property type="match status" value="1"/>
</dbReference>
<evidence type="ECO:0000313" key="13">
    <source>
        <dbReference type="Proteomes" id="UP000823900"/>
    </source>
</evidence>
<dbReference type="Pfam" id="PF08544">
    <property type="entry name" value="GHMP_kinases_C"/>
    <property type="match status" value="1"/>
</dbReference>
<evidence type="ECO:0000256" key="8">
    <source>
        <dbReference type="ARBA" id="ARBA00032554"/>
    </source>
</evidence>
<reference evidence="12" key="2">
    <citation type="submission" date="2021-04" db="EMBL/GenBank/DDBJ databases">
        <authorList>
            <person name="Gilroy R."/>
        </authorList>
    </citation>
    <scope>NUCLEOTIDE SEQUENCE</scope>
    <source>
        <strain evidence="12">CHK178-16964</strain>
    </source>
</reference>
<dbReference type="InterPro" id="IPR013750">
    <property type="entry name" value="GHMP_kinase_C_dom"/>
</dbReference>
<dbReference type="InterPro" id="IPR020568">
    <property type="entry name" value="Ribosomal_Su5_D2-typ_SF"/>
</dbReference>
<dbReference type="InterPro" id="IPR036554">
    <property type="entry name" value="GHMP_kinase_C_sf"/>
</dbReference>
<dbReference type="InterPro" id="IPR004424">
    <property type="entry name" value="IspE"/>
</dbReference>
<dbReference type="Proteomes" id="UP000823900">
    <property type="component" value="Unassembled WGS sequence"/>
</dbReference>
<gene>
    <name evidence="9" type="primary">ispE</name>
    <name evidence="12" type="ORF">IAA07_09525</name>
</gene>
<dbReference type="SUPFAM" id="SSF54211">
    <property type="entry name" value="Ribosomal protein S5 domain 2-like"/>
    <property type="match status" value="1"/>
</dbReference>
<dbReference type="InterPro" id="IPR006204">
    <property type="entry name" value="GHMP_kinase_N_dom"/>
</dbReference>
<name>A0A9D2HI54_9FIRM</name>
<dbReference type="Gene3D" id="3.30.70.890">
    <property type="entry name" value="GHMP kinase, C-terminal domain"/>
    <property type="match status" value="1"/>
</dbReference>
<dbReference type="EC" id="2.7.1.148" evidence="2 9"/>
<evidence type="ECO:0000256" key="2">
    <source>
        <dbReference type="ARBA" id="ARBA00012052"/>
    </source>
</evidence>
<keyword evidence="5 9" id="KW-0547">Nucleotide-binding</keyword>
<dbReference type="GO" id="GO:0016114">
    <property type="term" value="P:terpenoid biosynthetic process"/>
    <property type="evidence" value="ECO:0007669"/>
    <property type="project" value="UniProtKB-UniRule"/>
</dbReference>
<dbReference type="SUPFAM" id="SSF55060">
    <property type="entry name" value="GHMP Kinase, C-terminal domain"/>
    <property type="match status" value="1"/>
</dbReference>
<evidence type="ECO:0000313" key="12">
    <source>
        <dbReference type="EMBL" id="HJA71796.1"/>
    </source>
</evidence>
<proteinExistence type="inferred from homology"/>
<evidence type="ECO:0000256" key="4">
    <source>
        <dbReference type="ARBA" id="ARBA00022679"/>
    </source>
</evidence>
<feature type="active site" evidence="9">
    <location>
        <position position="138"/>
    </location>
</feature>
<comment type="similarity">
    <text evidence="1 9">Belongs to the GHMP kinase family. IspE subfamily.</text>
</comment>
<evidence type="ECO:0000256" key="7">
    <source>
        <dbReference type="ARBA" id="ARBA00022840"/>
    </source>
</evidence>
<feature type="binding site" evidence="9">
    <location>
        <begin position="96"/>
        <end position="106"/>
    </location>
    <ligand>
        <name>ATP</name>
        <dbReference type="ChEBI" id="CHEBI:30616"/>
    </ligand>
</feature>
<keyword evidence="7 9" id="KW-0067">ATP-binding</keyword>
<evidence type="ECO:0000256" key="1">
    <source>
        <dbReference type="ARBA" id="ARBA00009684"/>
    </source>
</evidence>
<dbReference type="EMBL" id="DWZA01000085">
    <property type="protein sequence ID" value="HJA71796.1"/>
    <property type="molecule type" value="Genomic_DNA"/>
</dbReference>
<sequence length="302" mass="33445">MIHSLNLKAYGKINLGLDVLRRREDGYHEVRMIMQTVGIYDRIDLEQREEPGIEVETNLHYLPTNENNLVYKAAHLLMEEFSIKKGLRIKLKKFIPVAAGMAGGSSDAAAVLFGVNKMFGLGLTLKELMDRGVKIGADVPYCLMRGTALAEGIGEILTPLPPMPQCKVLIAKPSVSVSTKYVYENLHADQLRKDQHPDIDGMIQGIRAGDLYAVAEKFGNVLETVTQKQYPVIREIKEKMKEMGAVNAMMSGSGPTVFGLFVNPAAAEAAYEEIRYGSFADKVKQTYLTNFYNNKEVPGNGI</sequence>
<comment type="caution">
    <text evidence="12">The sequence shown here is derived from an EMBL/GenBank/DDBJ whole genome shotgun (WGS) entry which is preliminary data.</text>
</comment>
<dbReference type="PANTHER" id="PTHR43527">
    <property type="entry name" value="4-DIPHOSPHOCYTIDYL-2-C-METHYL-D-ERYTHRITOL KINASE, CHLOROPLASTIC"/>
    <property type="match status" value="1"/>
</dbReference>
<dbReference type="InterPro" id="IPR014721">
    <property type="entry name" value="Ribsml_uS5_D2-typ_fold_subgr"/>
</dbReference>
<keyword evidence="9" id="KW-0414">Isoprene biosynthesis</keyword>
<dbReference type="GO" id="GO:0050515">
    <property type="term" value="F:4-(cytidine 5'-diphospho)-2-C-methyl-D-erythritol kinase activity"/>
    <property type="evidence" value="ECO:0007669"/>
    <property type="project" value="UniProtKB-UniRule"/>
</dbReference>
<dbReference type="NCBIfam" id="TIGR00154">
    <property type="entry name" value="ispE"/>
    <property type="match status" value="1"/>
</dbReference>
<evidence type="ECO:0000256" key="3">
    <source>
        <dbReference type="ARBA" id="ARBA00017473"/>
    </source>
</evidence>
<protein>
    <recommendedName>
        <fullName evidence="3 9">4-diphosphocytidyl-2-C-methyl-D-erythritol kinase</fullName>
        <shortName evidence="9">CMK</shortName>
        <ecNumber evidence="2 9">2.7.1.148</ecNumber>
    </recommendedName>
    <alternativeName>
        <fullName evidence="8 9">4-(cytidine-5'-diphospho)-2-C-methyl-D-erythritol kinase</fullName>
    </alternativeName>
</protein>
<evidence type="ECO:0000259" key="10">
    <source>
        <dbReference type="Pfam" id="PF00288"/>
    </source>
</evidence>
<feature type="domain" description="GHMP kinase C-terminal" evidence="11">
    <location>
        <begin position="202"/>
        <end position="275"/>
    </location>
</feature>
<dbReference type="AlphaFoldDB" id="A0A9D2HI54"/>
<evidence type="ECO:0000256" key="6">
    <source>
        <dbReference type="ARBA" id="ARBA00022777"/>
    </source>
</evidence>
<evidence type="ECO:0000256" key="5">
    <source>
        <dbReference type="ARBA" id="ARBA00022741"/>
    </source>
</evidence>
<organism evidence="12 13">
    <name type="scientific">Candidatus Lachnoclostridium stercoravium</name>
    <dbReference type="NCBI Taxonomy" id="2838633"/>
    <lineage>
        <taxon>Bacteria</taxon>
        <taxon>Bacillati</taxon>
        <taxon>Bacillota</taxon>
        <taxon>Clostridia</taxon>
        <taxon>Lachnospirales</taxon>
        <taxon>Lachnospiraceae</taxon>
    </lineage>
</organism>
<dbReference type="PANTHER" id="PTHR43527:SF2">
    <property type="entry name" value="4-DIPHOSPHOCYTIDYL-2-C-METHYL-D-ERYTHRITOL KINASE, CHLOROPLASTIC"/>
    <property type="match status" value="1"/>
</dbReference>
<dbReference type="GO" id="GO:0005524">
    <property type="term" value="F:ATP binding"/>
    <property type="evidence" value="ECO:0007669"/>
    <property type="project" value="UniProtKB-UniRule"/>
</dbReference>
<keyword evidence="4 9" id="KW-0808">Transferase</keyword>
<dbReference type="NCBIfam" id="NF011202">
    <property type="entry name" value="PRK14608.1"/>
    <property type="match status" value="1"/>
</dbReference>
<keyword evidence="6 9" id="KW-0418">Kinase</keyword>
<dbReference type="GO" id="GO:0019288">
    <property type="term" value="P:isopentenyl diphosphate biosynthetic process, methylerythritol 4-phosphate pathway"/>
    <property type="evidence" value="ECO:0007669"/>
    <property type="project" value="UniProtKB-UniRule"/>
</dbReference>
<feature type="active site" evidence="9">
    <location>
        <position position="12"/>
    </location>
</feature>
<comment type="pathway">
    <text evidence="9">Isoprenoid biosynthesis; isopentenyl diphosphate biosynthesis via DXP pathway; isopentenyl diphosphate from 1-deoxy-D-xylulose 5-phosphate: step 3/6.</text>
</comment>
<evidence type="ECO:0000256" key="9">
    <source>
        <dbReference type="HAMAP-Rule" id="MF_00061"/>
    </source>
</evidence>
<feature type="domain" description="GHMP kinase N-terminal" evidence="10">
    <location>
        <begin position="68"/>
        <end position="146"/>
    </location>
</feature>
<dbReference type="Gene3D" id="3.30.230.10">
    <property type="match status" value="1"/>
</dbReference>
<evidence type="ECO:0000259" key="11">
    <source>
        <dbReference type="Pfam" id="PF08544"/>
    </source>
</evidence>
<dbReference type="HAMAP" id="MF_00061">
    <property type="entry name" value="IspE"/>
    <property type="match status" value="1"/>
</dbReference>
<accession>A0A9D2HI54</accession>
<comment type="catalytic activity">
    <reaction evidence="9">
        <text>4-CDP-2-C-methyl-D-erythritol + ATP = 4-CDP-2-C-methyl-D-erythritol 2-phosphate + ADP + H(+)</text>
        <dbReference type="Rhea" id="RHEA:18437"/>
        <dbReference type="ChEBI" id="CHEBI:15378"/>
        <dbReference type="ChEBI" id="CHEBI:30616"/>
        <dbReference type="ChEBI" id="CHEBI:57823"/>
        <dbReference type="ChEBI" id="CHEBI:57919"/>
        <dbReference type="ChEBI" id="CHEBI:456216"/>
        <dbReference type="EC" id="2.7.1.148"/>
    </reaction>
</comment>